<dbReference type="Gene3D" id="3.30.530.20">
    <property type="match status" value="1"/>
</dbReference>
<gene>
    <name evidence="3" type="ORF">ACHAW5_006836</name>
</gene>
<comment type="caution">
    <text evidence="3">The sequence shown here is derived from an EMBL/GenBank/DDBJ whole genome shotgun (WGS) entry which is preliminary data.</text>
</comment>
<dbReference type="PANTHER" id="PTHR34060:SF1">
    <property type="entry name" value="POLYKETIDE CYCLASE _ DEHYDRASE AND LIPID TRANSPORT PROTEIN"/>
    <property type="match status" value="1"/>
</dbReference>
<protein>
    <recommendedName>
        <fullName evidence="2">Coenzyme Q-binding protein COQ10 START domain-containing protein</fullName>
    </recommendedName>
</protein>
<dbReference type="AlphaFoldDB" id="A0ABD3PZ93"/>
<feature type="compositionally biased region" description="Polar residues" evidence="1">
    <location>
        <begin position="330"/>
        <end position="339"/>
    </location>
</feature>
<dbReference type="Proteomes" id="UP001530315">
    <property type="component" value="Unassembled WGS sequence"/>
</dbReference>
<keyword evidence="4" id="KW-1185">Reference proteome</keyword>
<name>A0ABD3PZ93_9STRA</name>
<evidence type="ECO:0000313" key="4">
    <source>
        <dbReference type="Proteomes" id="UP001530315"/>
    </source>
</evidence>
<dbReference type="EMBL" id="JALLAZ020000535">
    <property type="protein sequence ID" value="KAL3792929.1"/>
    <property type="molecule type" value="Genomic_DNA"/>
</dbReference>
<dbReference type="InterPro" id="IPR005031">
    <property type="entry name" value="COQ10_START"/>
</dbReference>
<dbReference type="PANTHER" id="PTHR34060">
    <property type="entry name" value="POLYKETIDE CYCLASE / DEHYDRASE AND LIPID TRANSPORT PROTEIN"/>
    <property type="match status" value="1"/>
</dbReference>
<accession>A0ABD3PZ93</accession>
<evidence type="ECO:0000313" key="3">
    <source>
        <dbReference type="EMBL" id="KAL3792929.1"/>
    </source>
</evidence>
<feature type="region of interest" description="Disordered" evidence="1">
    <location>
        <begin position="305"/>
        <end position="340"/>
    </location>
</feature>
<proteinExistence type="predicted"/>
<reference evidence="3 4" key="1">
    <citation type="submission" date="2024-10" db="EMBL/GenBank/DDBJ databases">
        <title>Updated reference genomes for cyclostephanoid diatoms.</title>
        <authorList>
            <person name="Roberts W.R."/>
            <person name="Alverson A.J."/>
        </authorList>
    </citation>
    <scope>NUCLEOTIDE SEQUENCE [LARGE SCALE GENOMIC DNA]</scope>
    <source>
        <strain evidence="3 4">AJA276-08</strain>
    </source>
</reference>
<evidence type="ECO:0000256" key="1">
    <source>
        <dbReference type="SAM" id="MobiDB-lite"/>
    </source>
</evidence>
<sequence length="455" mass="50888">MMYAFERRNIIHINYGDRRNRLIICHILRSSLLLLSAVLSPSSTAVAFAPPSQSLTRRRPSSLQRQKANDSRIQAISSVGDSPLAVSTQKQANRNIKRRIISSETIMSKIKSPSNSYSQYYKEGILVGIERTSSNSRRISGEIIMDVPISAIWDIVTDYDNLSVHVPNLVESSVINIGGVIGGERPRVFQRGAQRIFGFEFGADVTLDMTENIHNQNCYSVDFECVASQFFSQFDGSWILEEYSDSRTMVRYIVDVRPKGPVPVAALEWRIKEDVPVNILAVSRSARAVSAELSRVEEESYIPAEQEPIVQIPDSQHEQQQQLRRVRESAPQQTTSYPPQRQIADRDATFNLVKRTAKIFLPLPIISAVKQAMKVVYNPNSLAMAPTTDSRGKRVAPSMVLNSGSRRNAIKTATTVATLATAHPNKPLGQSKNNGGENLDVDWYLDETMAMYLED</sequence>
<dbReference type="SUPFAM" id="SSF55961">
    <property type="entry name" value="Bet v1-like"/>
    <property type="match status" value="1"/>
</dbReference>
<organism evidence="3 4">
    <name type="scientific">Stephanodiscus triporus</name>
    <dbReference type="NCBI Taxonomy" id="2934178"/>
    <lineage>
        <taxon>Eukaryota</taxon>
        <taxon>Sar</taxon>
        <taxon>Stramenopiles</taxon>
        <taxon>Ochrophyta</taxon>
        <taxon>Bacillariophyta</taxon>
        <taxon>Coscinodiscophyceae</taxon>
        <taxon>Thalassiosirophycidae</taxon>
        <taxon>Stephanodiscales</taxon>
        <taxon>Stephanodiscaceae</taxon>
        <taxon>Stephanodiscus</taxon>
    </lineage>
</organism>
<feature type="domain" description="Coenzyme Q-binding protein COQ10 START" evidence="2">
    <location>
        <begin position="145"/>
        <end position="279"/>
    </location>
</feature>
<dbReference type="InterPro" id="IPR023393">
    <property type="entry name" value="START-like_dom_sf"/>
</dbReference>
<dbReference type="Pfam" id="PF03364">
    <property type="entry name" value="Polyketide_cyc"/>
    <property type="match status" value="1"/>
</dbReference>
<evidence type="ECO:0000259" key="2">
    <source>
        <dbReference type="Pfam" id="PF03364"/>
    </source>
</evidence>